<comment type="similarity">
    <text evidence="1">Belongs to the TAF9 family. CENP-S/MHF1 subfamily.</text>
</comment>
<dbReference type="GO" id="GO:0071821">
    <property type="term" value="C:FANCM-MHF complex"/>
    <property type="evidence" value="ECO:0007669"/>
    <property type="project" value="InterPro"/>
</dbReference>
<keyword evidence="4" id="KW-0234">DNA repair</keyword>
<evidence type="ECO:0000256" key="5">
    <source>
        <dbReference type="SAM" id="MobiDB-lite"/>
    </source>
</evidence>
<feature type="region of interest" description="Disordered" evidence="5">
    <location>
        <begin position="1"/>
        <end position="29"/>
    </location>
</feature>
<dbReference type="Pfam" id="PF15630">
    <property type="entry name" value="CENP-S"/>
    <property type="match status" value="1"/>
</dbReference>
<keyword evidence="2" id="KW-0227">DNA damage</keyword>
<name>A0A7S4KBQ9_9STRA</name>
<feature type="region of interest" description="Disordered" evidence="5">
    <location>
        <begin position="153"/>
        <end position="263"/>
    </location>
</feature>
<dbReference type="InterPro" id="IPR009072">
    <property type="entry name" value="Histone-fold"/>
</dbReference>
<dbReference type="Gene3D" id="1.10.20.10">
    <property type="entry name" value="Histone, subunit A"/>
    <property type="match status" value="1"/>
</dbReference>
<dbReference type="GO" id="GO:0046982">
    <property type="term" value="F:protein heterodimerization activity"/>
    <property type="evidence" value="ECO:0007669"/>
    <property type="project" value="InterPro"/>
</dbReference>
<feature type="compositionally biased region" description="Polar residues" evidence="5">
    <location>
        <begin position="200"/>
        <end position="214"/>
    </location>
</feature>
<evidence type="ECO:0000256" key="1">
    <source>
        <dbReference type="ARBA" id="ARBA00006612"/>
    </source>
</evidence>
<evidence type="ECO:0000256" key="3">
    <source>
        <dbReference type="ARBA" id="ARBA00023125"/>
    </source>
</evidence>
<organism evidence="6">
    <name type="scientific">Odontella aurita</name>
    <dbReference type="NCBI Taxonomy" id="265563"/>
    <lineage>
        <taxon>Eukaryota</taxon>
        <taxon>Sar</taxon>
        <taxon>Stramenopiles</taxon>
        <taxon>Ochrophyta</taxon>
        <taxon>Bacillariophyta</taxon>
        <taxon>Mediophyceae</taxon>
        <taxon>Biddulphiophycidae</taxon>
        <taxon>Eupodiscales</taxon>
        <taxon>Odontellaceae</taxon>
        <taxon>Odontella</taxon>
    </lineage>
</organism>
<dbReference type="PANTHER" id="PTHR22980">
    <property type="entry name" value="CORTISTATIN"/>
    <property type="match status" value="1"/>
</dbReference>
<feature type="compositionally biased region" description="Low complexity" evidence="5">
    <location>
        <begin position="168"/>
        <end position="183"/>
    </location>
</feature>
<feature type="compositionally biased region" description="Acidic residues" evidence="5">
    <location>
        <begin position="228"/>
        <end position="237"/>
    </location>
</feature>
<dbReference type="InterPro" id="IPR029003">
    <property type="entry name" value="CENP-S/Mhf1"/>
</dbReference>
<evidence type="ECO:0008006" key="7">
    <source>
        <dbReference type="Google" id="ProtNLM"/>
    </source>
</evidence>
<dbReference type="CDD" id="cd22919">
    <property type="entry name" value="HFD_CENP-S"/>
    <property type="match status" value="1"/>
</dbReference>
<feature type="compositionally biased region" description="Polar residues" evidence="5">
    <location>
        <begin position="9"/>
        <end position="20"/>
    </location>
</feature>
<evidence type="ECO:0000313" key="6">
    <source>
        <dbReference type="EMBL" id="CAE2289846.1"/>
    </source>
</evidence>
<feature type="compositionally biased region" description="Basic and acidic residues" evidence="5">
    <location>
        <begin position="215"/>
        <end position="227"/>
    </location>
</feature>
<dbReference type="GO" id="GO:0031297">
    <property type="term" value="P:replication fork processing"/>
    <property type="evidence" value="ECO:0007669"/>
    <property type="project" value="TreeGrafter"/>
</dbReference>
<dbReference type="SUPFAM" id="SSF47113">
    <property type="entry name" value="Histone-fold"/>
    <property type="match status" value="1"/>
</dbReference>
<dbReference type="PANTHER" id="PTHR22980:SF0">
    <property type="entry name" value="CENTROMERE PROTEIN S"/>
    <property type="match status" value="1"/>
</dbReference>
<reference evidence="6" key="1">
    <citation type="submission" date="2021-01" db="EMBL/GenBank/DDBJ databases">
        <authorList>
            <person name="Corre E."/>
            <person name="Pelletier E."/>
            <person name="Niang G."/>
            <person name="Scheremetjew M."/>
            <person name="Finn R."/>
            <person name="Kale V."/>
            <person name="Holt S."/>
            <person name="Cochrane G."/>
            <person name="Meng A."/>
            <person name="Brown T."/>
            <person name="Cohen L."/>
        </authorList>
    </citation>
    <scope>NUCLEOTIDE SEQUENCE</scope>
    <source>
        <strain evidence="6">Isolate 1302-5</strain>
    </source>
</reference>
<dbReference type="GO" id="GO:0003682">
    <property type="term" value="F:chromatin binding"/>
    <property type="evidence" value="ECO:0007669"/>
    <property type="project" value="TreeGrafter"/>
</dbReference>
<evidence type="ECO:0000256" key="2">
    <source>
        <dbReference type="ARBA" id="ARBA00022763"/>
    </source>
</evidence>
<dbReference type="GO" id="GO:0006281">
    <property type="term" value="P:DNA repair"/>
    <property type="evidence" value="ECO:0007669"/>
    <property type="project" value="UniProtKB-KW"/>
</dbReference>
<evidence type="ECO:0000256" key="4">
    <source>
        <dbReference type="ARBA" id="ARBA00023204"/>
    </source>
</evidence>
<dbReference type="GO" id="GO:0000712">
    <property type="term" value="P:resolution of meiotic recombination intermediates"/>
    <property type="evidence" value="ECO:0007669"/>
    <property type="project" value="TreeGrafter"/>
</dbReference>
<proteinExistence type="inferred from homology"/>
<protein>
    <recommendedName>
        <fullName evidence="7">Centromere protein S</fullName>
    </recommendedName>
</protein>
<dbReference type="AlphaFoldDB" id="A0A7S4KBQ9"/>
<keyword evidence="3" id="KW-0238">DNA-binding</keyword>
<dbReference type="GO" id="GO:0003677">
    <property type="term" value="F:DNA binding"/>
    <property type="evidence" value="ECO:0007669"/>
    <property type="project" value="UniProtKB-KW"/>
</dbReference>
<sequence>MTEYRSDSSSEFAPIGQSTLGRADKGKNDDDAVRSALHYAVGRICQEEESGQEDCAQMTSEAISALTELVYQYTTTSLANDLVSFSRHANRRTITVDDVKLILRKDPDGLLSSLDRLCESRGFGTSVKGKRVDSKKTQKGTLLEAFDKSAKTGLCDSDNRKKSDNFMSTQESSSESSTSSSGSDVEIPFGRQMKAGGFLESSNDEMSCRSGSHTNRTEKKKSAQKSDDDSDESDDEPVLSRLRRNLKLKQPPGNKAIDLTEDG</sequence>
<accession>A0A7S4KBQ9</accession>
<gene>
    <name evidence="6" type="ORF">OAUR00152_LOCUS42502</name>
</gene>
<dbReference type="EMBL" id="HBKQ01062347">
    <property type="protein sequence ID" value="CAE2289846.1"/>
    <property type="molecule type" value="Transcribed_RNA"/>
</dbReference>